<reference evidence="1 2" key="1">
    <citation type="submission" date="2019-09" db="EMBL/GenBank/DDBJ databases">
        <authorList>
            <person name="Depoorter E."/>
        </authorList>
    </citation>
    <scope>NUCLEOTIDE SEQUENCE [LARGE SCALE GENOMIC DNA]</scope>
    <source>
        <strain evidence="1">LMG 23254</strain>
    </source>
</reference>
<evidence type="ECO:0000313" key="1">
    <source>
        <dbReference type="EMBL" id="VWC31824.1"/>
    </source>
</evidence>
<dbReference type="EMBL" id="CABVPW010000041">
    <property type="protein sequence ID" value="VWC31824.1"/>
    <property type="molecule type" value="Genomic_DNA"/>
</dbReference>
<gene>
    <name evidence="1" type="ORF">BLA23254_06396</name>
</gene>
<sequence length="255" mass="28274">MSTNVALRRIVIPYSAIAHLSKPDRYSLHLLGHIFNETIVLLKMTYATQVKRGNATEAETAGGVCQATLFCRLLAGKIYEAQVRINSAEIRAFLTSHCFPYMPDGTGNALQKAFNSAASTCKWLNGARNGHAMHYPGYQQCEAALDSLERHDAGFEFIHGDLDGNLLYHSSDAMAGMAFFHEVDSDNWLAGAEAMIDDLHRVGASLCEFIQVVMQNFVERMKSECESVTDKPLPAFNAPDFDHFEAPYFFTFSGT</sequence>
<dbReference type="Proteomes" id="UP000494218">
    <property type="component" value="Unassembled WGS sequence"/>
</dbReference>
<dbReference type="AlphaFoldDB" id="A0A6P2RAH1"/>
<evidence type="ECO:0000313" key="2">
    <source>
        <dbReference type="Proteomes" id="UP000494218"/>
    </source>
</evidence>
<organism evidence="1 2">
    <name type="scientific">Burkholderia lata (strain ATCC 17760 / DSM 23089 / LMG 22485 / NCIMB 9086 / R18194 / 383)</name>
    <dbReference type="NCBI Taxonomy" id="482957"/>
    <lineage>
        <taxon>Bacteria</taxon>
        <taxon>Pseudomonadati</taxon>
        <taxon>Pseudomonadota</taxon>
        <taxon>Betaproteobacteria</taxon>
        <taxon>Burkholderiales</taxon>
        <taxon>Burkholderiaceae</taxon>
        <taxon>Burkholderia</taxon>
        <taxon>Burkholderia cepacia complex</taxon>
    </lineage>
</organism>
<name>A0A6P2RAH1_BURL3</name>
<accession>A0A6P2RAH1</accession>
<protein>
    <submittedName>
        <fullName evidence="1">Uncharacterized protein</fullName>
    </submittedName>
</protein>
<dbReference type="RefSeq" id="WP_175034615.1">
    <property type="nucleotide sequence ID" value="NZ_CABVPW010000041.1"/>
</dbReference>
<proteinExistence type="predicted"/>